<dbReference type="InterPro" id="IPR022205">
    <property type="entry name" value="DUF3732"/>
</dbReference>
<dbReference type="Proteomes" id="UP000568486">
    <property type="component" value="Unassembled WGS sequence"/>
</dbReference>
<comment type="caution">
    <text evidence="1">The sequence shown here is derived from an EMBL/GenBank/DDBJ whole genome shotgun (WGS) entry which is preliminary data.</text>
</comment>
<proteinExistence type="predicted"/>
<name>A0ABX1DWR7_9HYPH</name>
<reference evidence="1 2" key="1">
    <citation type="submission" date="2020-03" db="EMBL/GenBank/DDBJ databases">
        <title>Whole genome sequencing of clinical and environmental type strains of Ochrobactrum.</title>
        <authorList>
            <person name="Dharne M."/>
        </authorList>
    </citation>
    <scope>NUCLEOTIDE SEQUENCE [LARGE SCALE GENOMIC DNA]</scope>
    <source>
        <strain evidence="1 2">DSM 22292</strain>
    </source>
</reference>
<gene>
    <name evidence="1" type="ORF">HED52_16220</name>
</gene>
<dbReference type="EMBL" id="JAAVLR010000002">
    <property type="protein sequence ID" value="NKC28755.1"/>
    <property type="molecule type" value="Genomic_DNA"/>
</dbReference>
<protein>
    <submittedName>
        <fullName evidence="1">DUF3732 domain-containing protein</fullName>
    </submittedName>
</protein>
<evidence type="ECO:0000313" key="1">
    <source>
        <dbReference type="EMBL" id="NKC28755.1"/>
    </source>
</evidence>
<organism evidence="1 2">
    <name type="scientific">Brucella ciceri</name>
    <dbReference type="NCBI Taxonomy" id="391287"/>
    <lineage>
        <taxon>Bacteria</taxon>
        <taxon>Pseudomonadati</taxon>
        <taxon>Pseudomonadota</taxon>
        <taxon>Alphaproteobacteria</taxon>
        <taxon>Hyphomicrobiales</taxon>
        <taxon>Brucellaceae</taxon>
        <taxon>Brucella/Ochrobactrum group</taxon>
        <taxon>Brucella</taxon>
    </lineage>
</organism>
<accession>A0ABX1DWR7</accession>
<keyword evidence="2" id="KW-1185">Reference proteome</keyword>
<evidence type="ECO:0000313" key="2">
    <source>
        <dbReference type="Proteomes" id="UP000568486"/>
    </source>
</evidence>
<sequence length="103" mass="11569">MRSTGGFANGPPVPGFLIFDQPTQAYYPPDISEGGLEQIEKDADRAAVKALFKLMAHACQEIKPDFQVIVLDHAHLTDDWFEDSIVREWRGDSALVPYHWPEG</sequence>
<dbReference type="Pfam" id="PF12532">
    <property type="entry name" value="DUF3732"/>
    <property type="match status" value="1"/>
</dbReference>